<proteinExistence type="predicted"/>
<reference evidence="1" key="1">
    <citation type="submission" date="2021-06" db="EMBL/GenBank/DDBJ databases">
        <authorList>
            <person name="Kallberg Y."/>
            <person name="Tangrot J."/>
            <person name="Rosling A."/>
        </authorList>
    </citation>
    <scope>NUCLEOTIDE SEQUENCE</scope>
    <source>
        <strain evidence="1">MA461A</strain>
    </source>
</reference>
<feature type="non-terminal residue" evidence="1">
    <location>
        <position position="1"/>
    </location>
</feature>
<comment type="caution">
    <text evidence="1">The sequence shown here is derived from an EMBL/GenBank/DDBJ whole genome shotgun (WGS) entry which is preliminary data.</text>
</comment>
<evidence type="ECO:0000313" key="1">
    <source>
        <dbReference type="EMBL" id="CAG8838079.1"/>
    </source>
</evidence>
<protein>
    <submittedName>
        <fullName evidence="1">28562_t:CDS:1</fullName>
    </submittedName>
</protein>
<dbReference type="EMBL" id="CAJVQC010119444">
    <property type="protein sequence ID" value="CAG8838079.1"/>
    <property type="molecule type" value="Genomic_DNA"/>
</dbReference>
<accession>A0ACA9SGP8</accession>
<feature type="non-terminal residue" evidence="1">
    <location>
        <position position="40"/>
    </location>
</feature>
<dbReference type="Proteomes" id="UP000789920">
    <property type="component" value="Unassembled WGS sequence"/>
</dbReference>
<name>A0ACA9SGP8_9GLOM</name>
<evidence type="ECO:0000313" key="2">
    <source>
        <dbReference type="Proteomes" id="UP000789920"/>
    </source>
</evidence>
<keyword evidence="2" id="KW-1185">Reference proteome</keyword>
<gene>
    <name evidence="1" type="ORF">RPERSI_LOCUS30541</name>
</gene>
<sequence length="40" mass="4964">VRRRYNDWMAKEIHQLTPTRCIRKPAYSTVAQWVKESWEE</sequence>
<organism evidence="1 2">
    <name type="scientific">Racocetra persica</name>
    <dbReference type="NCBI Taxonomy" id="160502"/>
    <lineage>
        <taxon>Eukaryota</taxon>
        <taxon>Fungi</taxon>
        <taxon>Fungi incertae sedis</taxon>
        <taxon>Mucoromycota</taxon>
        <taxon>Glomeromycotina</taxon>
        <taxon>Glomeromycetes</taxon>
        <taxon>Diversisporales</taxon>
        <taxon>Gigasporaceae</taxon>
        <taxon>Racocetra</taxon>
    </lineage>
</organism>